<dbReference type="EMBL" id="VFOU01000002">
    <property type="protein sequence ID" value="TQL72536.1"/>
    <property type="molecule type" value="Genomic_DNA"/>
</dbReference>
<dbReference type="AlphaFoldDB" id="A0A543AJ42"/>
<evidence type="ECO:0000313" key="2">
    <source>
        <dbReference type="EMBL" id="TQL72536.1"/>
    </source>
</evidence>
<comment type="caution">
    <text evidence="2">The sequence shown here is derived from an EMBL/GenBank/DDBJ whole genome shotgun (WGS) entry which is preliminary data.</text>
</comment>
<evidence type="ECO:0000313" key="3">
    <source>
        <dbReference type="Proteomes" id="UP000319746"/>
    </source>
</evidence>
<name>A0A543AJ42_9MICC</name>
<dbReference type="OrthoDB" id="9795306at2"/>
<gene>
    <name evidence="2" type="ORF">FB556_1195</name>
</gene>
<dbReference type="RefSeq" id="WP_141865734.1">
    <property type="nucleotide sequence ID" value="NZ_BAABAN010000004.1"/>
</dbReference>
<keyword evidence="3" id="KW-1185">Reference proteome</keyword>
<reference evidence="2 3" key="1">
    <citation type="submission" date="2019-06" db="EMBL/GenBank/DDBJ databases">
        <title>Sequencing the genomes of 1000 actinobacteria strains.</title>
        <authorList>
            <person name="Klenk H.-P."/>
        </authorList>
    </citation>
    <scope>NUCLEOTIDE SEQUENCE [LARGE SCALE GENOMIC DNA]</scope>
    <source>
        <strain evidence="2 3">DSM 24083</strain>
    </source>
</reference>
<feature type="region of interest" description="Disordered" evidence="1">
    <location>
        <begin position="69"/>
        <end position="120"/>
    </location>
</feature>
<evidence type="ECO:0000256" key="1">
    <source>
        <dbReference type="SAM" id="MobiDB-lite"/>
    </source>
</evidence>
<organism evidence="2 3">
    <name type="scientific">Enteractinococcus coprophilus</name>
    <dbReference type="NCBI Taxonomy" id="1027633"/>
    <lineage>
        <taxon>Bacteria</taxon>
        <taxon>Bacillati</taxon>
        <taxon>Actinomycetota</taxon>
        <taxon>Actinomycetes</taxon>
        <taxon>Micrococcales</taxon>
        <taxon>Micrococcaceae</taxon>
    </lineage>
</organism>
<sequence length="120" mass="13750">MKHWKPVSYPSMSPYLICHDAEKLISFLEAAFDGTVQRRFDRPDRSGDTERWSMLVTQHREQCADSAHAELKKLRHGELEQGGYGHDEPERQRPPGETHRTSIGFPIRSGRGNSEPYGSE</sequence>
<accession>A0A543AJ42</accession>
<proteinExistence type="predicted"/>
<feature type="compositionally biased region" description="Basic and acidic residues" evidence="1">
    <location>
        <begin position="69"/>
        <end position="100"/>
    </location>
</feature>
<dbReference type="Proteomes" id="UP000319746">
    <property type="component" value="Unassembled WGS sequence"/>
</dbReference>
<protein>
    <submittedName>
        <fullName evidence="2">Uncharacterized protein</fullName>
    </submittedName>
</protein>